<dbReference type="RefSeq" id="XP_035551046.1">
    <property type="nucleotide sequence ID" value="XM_035695153.1"/>
</dbReference>
<proteinExistence type="predicted"/>
<dbReference type="GeneID" id="118349647"/>
<dbReference type="PANTHER" id="PTHR11439">
    <property type="entry name" value="GAG-POL-RELATED RETROTRANSPOSON"/>
    <property type="match status" value="1"/>
</dbReference>
<reference evidence="3" key="1">
    <citation type="submission" date="2025-08" db="UniProtKB">
        <authorList>
            <consortium name="RefSeq"/>
        </authorList>
    </citation>
    <scope>IDENTIFICATION</scope>
    <source>
        <tissue evidence="3">Leaves</tissue>
    </source>
</reference>
<evidence type="ECO:0000313" key="2">
    <source>
        <dbReference type="Proteomes" id="UP000235220"/>
    </source>
</evidence>
<dbReference type="CDD" id="cd09272">
    <property type="entry name" value="RNase_HI_RT_Ty1"/>
    <property type="match status" value="1"/>
</dbReference>
<dbReference type="Pfam" id="PF07727">
    <property type="entry name" value="RVT_2"/>
    <property type="match status" value="1"/>
</dbReference>
<dbReference type="PANTHER" id="PTHR11439:SF500">
    <property type="entry name" value="RNA-DIRECTED DNA POLYMERASE"/>
    <property type="match status" value="1"/>
</dbReference>
<dbReference type="InParanoid" id="A0A6P9EUZ2"/>
<dbReference type="AlphaFoldDB" id="A0A6P9EUZ2"/>
<dbReference type="Proteomes" id="UP000235220">
    <property type="component" value="Chromosome 10"/>
</dbReference>
<dbReference type="KEGG" id="jre:118349647"/>
<organism evidence="2 3">
    <name type="scientific">Juglans regia</name>
    <name type="common">English walnut</name>
    <dbReference type="NCBI Taxonomy" id="51240"/>
    <lineage>
        <taxon>Eukaryota</taxon>
        <taxon>Viridiplantae</taxon>
        <taxon>Streptophyta</taxon>
        <taxon>Embryophyta</taxon>
        <taxon>Tracheophyta</taxon>
        <taxon>Spermatophyta</taxon>
        <taxon>Magnoliopsida</taxon>
        <taxon>eudicotyledons</taxon>
        <taxon>Gunneridae</taxon>
        <taxon>Pentapetalae</taxon>
        <taxon>rosids</taxon>
        <taxon>fabids</taxon>
        <taxon>Fagales</taxon>
        <taxon>Juglandaceae</taxon>
        <taxon>Juglans</taxon>
    </lineage>
</organism>
<keyword evidence="2" id="KW-1185">Reference proteome</keyword>
<dbReference type="OrthoDB" id="1931513at2759"/>
<dbReference type="InterPro" id="IPR013103">
    <property type="entry name" value="RVT_2"/>
</dbReference>
<evidence type="ECO:0000259" key="1">
    <source>
        <dbReference type="Pfam" id="PF07727"/>
    </source>
</evidence>
<evidence type="ECO:0000313" key="3">
    <source>
        <dbReference type="RefSeq" id="XP_035551046.1"/>
    </source>
</evidence>
<accession>A0A6P9EUZ2</accession>
<protein>
    <submittedName>
        <fullName evidence="3">Uncharacterized mitochondrial protein AtMg00810-like</fullName>
    </submittedName>
</protein>
<gene>
    <name evidence="3" type="primary">LOC118349647</name>
</gene>
<feature type="domain" description="Reverse transcriptase Ty1/copia-type" evidence="1">
    <location>
        <begin position="16"/>
        <end position="82"/>
    </location>
</feature>
<sequence>MPATIQALEDASLDSTTPITIVSALLHQLSNEFAVKDLGALSYFLGIQVQRNSESLHMHQGKYILDLLHDTNMVGAKPVATTCTSGGKLSKHTGDPLLGPSVYRHIAGALQYCTTRPDIAYSVNLLCQFLHCPTYVHLTAAKRVLRYLKGTLDFGLHYSKGSLALHGFCDSDWAGSPDDHKSTTRYCIFVGPCLISWTAKKQPVIARSSMETEYRSMALAIIEL</sequence>
<name>A0A6P9EUZ2_JUGRE</name>